<dbReference type="KEGG" id="kbi:30211948"/>
<feature type="signal peptide" evidence="1">
    <location>
        <begin position="1"/>
        <end position="18"/>
    </location>
</feature>
<protein>
    <recommendedName>
        <fullName evidence="5">Calpain catalytic domain-containing protein</fullName>
    </recommendedName>
</protein>
<evidence type="ECO:0000256" key="1">
    <source>
        <dbReference type="SAM" id="SignalP"/>
    </source>
</evidence>
<reference evidence="3" key="4">
    <citation type="submission" date="2024-02" db="EMBL/GenBank/DDBJ databases">
        <title>Comparative genomics of Cryptococcus and Kwoniella reveals pathogenesis evolution and contrasting modes of karyotype evolution via chromosome fusion or intercentromeric recombination.</title>
        <authorList>
            <person name="Coelho M.A."/>
            <person name="David-Palma M."/>
            <person name="Shea T."/>
            <person name="Bowers K."/>
            <person name="McGinley-Smith S."/>
            <person name="Mohammad A.W."/>
            <person name="Gnirke A."/>
            <person name="Yurkov A.M."/>
            <person name="Nowrousian M."/>
            <person name="Sun S."/>
            <person name="Cuomo C.A."/>
            <person name="Heitman J."/>
        </authorList>
    </citation>
    <scope>NUCLEOTIDE SEQUENCE</scope>
    <source>
        <strain evidence="3">CBS 10118</strain>
    </source>
</reference>
<sequence length="261" mass="29116">MYFATSSWLLVLGTIAAAHPILSAAVAHDNHTLSIHKRGDTKEFYGTIAHEERYKDCRKKKWKSDWYLSVLAAWTVVTPEGKFKETMKIEAAGDKATFALHDIHGESQVKTIEHSAISKDADGPKEVWWVAGSEAAIGQIPDIPGATPEKLKEGDPSYAIWALTGQQPYEGEASDQDALLEEIKAVKDKKALLVVKPKKGQDKLKKNHWSAVITHERSTKDDTNVQFWDPQQDGPFWIPFPDFAAMIETISKIEEELVAPP</sequence>
<gene>
    <name evidence="2" type="ORF">I302_07549</name>
    <name evidence="3" type="ORF">I302_108085</name>
</gene>
<dbReference type="EMBL" id="CP144547">
    <property type="protein sequence ID" value="WVW86047.1"/>
    <property type="molecule type" value="Genomic_DNA"/>
</dbReference>
<organism evidence="2">
    <name type="scientific">Kwoniella bestiolae CBS 10118</name>
    <dbReference type="NCBI Taxonomy" id="1296100"/>
    <lineage>
        <taxon>Eukaryota</taxon>
        <taxon>Fungi</taxon>
        <taxon>Dikarya</taxon>
        <taxon>Basidiomycota</taxon>
        <taxon>Agaricomycotina</taxon>
        <taxon>Tremellomycetes</taxon>
        <taxon>Tremellales</taxon>
        <taxon>Cryptococcaceae</taxon>
        <taxon>Kwoniella</taxon>
    </lineage>
</organism>
<reference evidence="3" key="2">
    <citation type="submission" date="2013-07" db="EMBL/GenBank/DDBJ databases">
        <authorList>
            <consortium name="The Broad Institute Genome Sequencing Platform"/>
            <person name="Cuomo C."/>
            <person name="Litvintseva A."/>
            <person name="Chen Y."/>
            <person name="Heitman J."/>
            <person name="Sun S."/>
            <person name="Springer D."/>
            <person name="Dromer F."/>
            <person name="Young S.K."/>
            <person name="Zeng Q."/>
            <person name="Gargeya S."/>
            <person name="Fitzgerald M."/>
            <person name="Abouelleil A."/>
            <person name="Alvarado L."/>
            <person name="Berlin A.M."/>
            <person name="Chapman S.B."/>
            <person name="Dewar J."/>
            <person name="Goldberg J."/>
            <person name="Griggs A."/>
            <person name="Gujja S."/>
            <person name="Hansen M."/>
            <person name="Howarth C."/>
            <person name="Imamovic A."/>
            <person name="Larimer J."/>
            <person name="McCowan C."/>
            <person name="Murphy C."/>
            <person name="Pearson M."/>
            <person name="Priest M."/>
            <person name="Roberts A."/>
            <person name="Saif S."/>
            <person name="Shea T."/>
            <person name="Sykes S."/>
            <person name="Wortman J."/>
            <person name="Nusbaum C."/>
            <person name="Birren B."/>
        </authorList>
    </citation>
    <scope>NUCLEOTIDE SEQUENCE</scope>
    <source>
        <strain evidence="3">CBS 10118</strain>
    </source>
</reference>
<evidence type="ECO:0008006" key="5">
    <source>
        <dbReference type="Google" id="ProtNLM"/>
    </source>
</evidence>
<keyword evidence="4" id="KW-1185">Reference proteome</keyword>
<dbReference type="VEuPathDB" id="FungiDB:I302_07549"/>
<proteinExistence type="predicted"/>
<evidence type="ECO:0000313" key="2">
    <source>
        <dbReference type="EMBL" id="OCF23195.1"/>
    </source>
</evidence>
<accession>A0A1B9FWP2</accession>
<reference evidence="2" key="3">
    <citation type="submission" date="2014-01" db="EMBL/GenBank/DDBJ databases">
        <title>Evolution of pathogenesis and genome organization in the Tremellales.</title>
        <authorList>
            <person name="Cuomo C."/>
            <person name="Litvintseva A."/>
            <person name="Heitman J."/>
            <person name="Chen Y."/>
            <person name="Sun S."/>
            <person name="Springer D."/>
            <person name="Dromer F."/>
            <person name="Young S."/>
            <person name="Zeng Q."/>
            <person name="Chapman S."/>
            <person name="Gujja S."/>
            <person name="Saif S."/>
            <person name="Birren B."/>
        </authorList>
    </citation>
    <scope>NUCLEOTIDE SEQUENCE</scope>
    <source>
        <strain evidence="2">CBS 10118</strain>
    </source>
</reference>
<evidence type="ECO:0000313" key="3">
    <source>
        <dbReference type="EMBL" id="WVW86047.1"/>
    </source>
</evidence>
<dbReference type="RefSeq" id="XP_019044265.1">
    <property type="nucleotide sequence ID" value="XM_019194142.1"/>
</dbReference>
<evidence type="ECO:0000313" key="4">
    <source>
        <dbReference type="Proteomes" id="UP000092730"/>
    </source>
</evidence>
<reference evidence="2" key="1">
    <citation type="submission" date="2013-07" db="EMBL/GenBank/DDBJ databases">
        <title>The Genome Sequence of Cryptococcus bestiolae CBS10118.</title>
        <authorList>
            <consortium name="The Broad Institute Genome Sequencing Platform"/>
            <person name="Cuomo C."/>
            <person name="Litvintseva A."/>
            <person name="Chen Y."/>
            <person name="Heitman J."/>
            <person name="Sun S."/>
            <person name="Springer D."/>
            <person name="Dromer F."/>
            <person name="Young S.K."/>
            <person name="Zeng Q."/>
            <person name="Gargeya S."/>
            <person name="Fitzgerald M."/>
            <person name="Abouelleil A."/>
            <person name="Alvarado L."/>
            <person name="Berlin A.M."/>
            <person name="Chapman S.B."/>
            <person name="Dewar J."/>
            <person name="Goldberg J."/>
            <person name="Griggs A."/>
            <person name="Gujja S."/>
            <person name="Hansen M."/>
            <person name="Howarth C."/>
            <person name="Imamovic A."/>
            <person name="Larimer J."/>
            <person name="McCowan C."/>
            <person name="Murphy C."/>
            <person name="Pearson M."/>
            <person name="Priest M."/>
            <person name="Roberts A."/>
            <person name="Saif S."/>
            <person name="Shea T."/>
            <person name="Sykes S."/>
            <person name="Wortman J."/>
            <person name="Nusbaum C."/>
            <person name="Birren B."/>
        </authorList>
    </citation>
    <scope>NUCLEOTIDE SEQUENCE [LARGE SCALE GENOMIC DNA]</scope>
    <source>
        <strain evidence="2">CBS 10118</strain>
    </source>
</reference>
<dbReference type="AlphaFoldDB" id="A0A1B9FWP2"/>
<dbReference type="EMBL" id="KI894024">
    <property type="protein sequence ID" value="OCF23195.1"/>
    <property type="molecule type" value="Genomic_DNA"/>
</dbReference>
<keyword evidence="1" id="KW-0732">Signal</keyword>
<feature type="chain" id="PRO_5042334683" description="Calpain catalytic domain-containing protein" evidence="1">
    <location>
        <begin position="19"/>
        <end position="261"/>
    </location>
</feature>
<name>A0A1B9FWP2_9TREE</name>
<dbReference type="Proteomes" id="UP000092730">
    <property type="component" value="Chromosome 7"/>
</dbReference>
<dbReference type="GeneID" id="30211948"/>